<feature type="compositionally biased region" description="Gly residues" evidence="1">
    <location>
        <begin position="96"/>
        <end position="105"/>
    </location>
</feature>
<feature type="non-terminal residue" evidence="2">
    <location>
        <position position="140"/>
    </location>
</feature>
<organism evidence="2">
    <name type="scientific">uncultured Solirubrobacteraceae bacterium</name>
    <dbReference type="NCBI Taxonomy" id="1162706"/>
    <lineage>
        <taxon>Bacteria</taxon>
        <taxon>Bacillati</taxon>
        <taxon>Actinomycetota</taxon>
        <taxon>Thermoleophilia</taxon>
        <taxon>Solirubrobacterales</taxon>
        <taxon>Solirubrobacteraceae</taxon>
        <taxon>environmental samples</taxon>
    </lineage>
</organism>
<protein>
    <submittedName>
        <fullName evidence="2">Uncharacterized protein</fullName>
    </submittedName>
</protein>
<sequence>EGRGLPAPPPGRDAMGGQRRLRPRQQRRVLRVVRHGDQRLPHRRGRTRHSCGRHDRPVRRVALRVPRARHVPGDGRGRPAGRQARPLERPLRAGDLPGGGRGACGAGMVRPRLRAARRPATDPDPRRAAHGARTPAARGV</sequence>
<reference evidence="2" key="1">
    <citation type="submission" date="2020-02" db="EMBL/GenBank/DDBJ databases">
        <authorList>
            <person name="Meier V. D."/>
        </authorList>
    </citation>
    <scope>NUCLEOTIDE SEQUENCE</scope>
    <source>
        <strain evidence="2">AVDCRST_MAG53</strain>
    </source>
</reference>
<feature type="compositionally biased region" description="Basic residues" evidence="1">
    <location>
        <begin position="19"/>
        <end position="33"/>
    </location>
</feature>
<feature type="compositionally biased region" description="Basic residues" evidence="1">
    <location>
        <begin position="41"/>
        <end position="70"/>
    </location>
</feature>
<name>A0A6J4RY07_9ACTN</name>
<evidence type="ECO:0000256" key="1">
    <source>
        <dbReference type="SAM" id="MobiDB-lite"/>
    </source>
</evidence>
<feature type="region of interest" description="Disordered" evidence="1">
    <location>
        <begin position="1"/>
        <end position="140"/>
    </location>
</feature>
<gene>
    <name evidence="2" type="ORF">AVDCRST_MAG53-542</name>
</gene>
<feature type="compositionally biased region" description="Pro residues" evidence="1">
    <location>
        <begin position="1"/>
        <end position="11"/>
    </location>
</feature>
<proteinExistence type="predicted"/>
<feature type="non-terminal residue" evidence="2">
    <location>
        <position position="1"/>
    </location>
</feature>
<dbReference type="EMBL" id="CADCVR010000021">
    <property type="protein sequence ID" value="CAA9480217.1"/>
    <property type="molecule type" value="Genomic_DNA"/>
</dbReference>
<evidence type="ECO:0000313" key="2">
    <source>
        <dbReference type="EMBL" id="CAA9480217.1"/>
    </source>
</evidence>
<dbReference type="AlphaFoldDB" id="A0A6J4RY07"/>
<accession>A0A6J4RY07</accession>